<dbReference type="SMART" id="SM00342">
    <property type="entry name" value="HTH_ARAC"/>
    <property type="match status" value="1"/>
</dbReference>
<dbReference type="SUPFAM" id="SSF46689">
    <property type="entry name" value="Homeodomain-like"/>
    <property type="match status" value="1"/>
</dbReference>
<dbReference type="Proteomes" id="UP001596380">
    <property type="component" value="Unassembled WGS sequence"/>
</dbReference>
<dbReference type="EMBL" id="JBHSXS010000008">
    <property type="protein sequence ID" value="MFC6881447.1"/>
    <property type="molecule type" value="Genomic_DNA"/>
</dbReference>
<evidence type="ECO:0000256" key="2">
    <source>
        <dbReference type="ARBA" id="ARBA00023125"/>
    </source>
</evidence>
<evidence type="ECO:0000256" key="3">
    <source>
        <dbReference type="ARBA" id="ARBA00023163"/>
    </source>
</evidence>
<evidence type="ECO:0000259" key="4">
    <source>
        <dbReference type="PROSITE" id="PS01124"/>
    </source>
</evidence>
<evidence type="ECO:0000313" key="6">
    <source>
        <dbReference type="Proteomes" id="UP001596380"/>
    </source>
</evidence>
<keyword evidence="1" id="KW-0805">Transcription regulation</keyword>
<dbReference type="RefSeq" id="WP_160822861.1">
    <property type="nucleotide sequence ID" value="NZ_JBHSXE010000001.1"/>
</dbReference>
<gene>
    <name evidence="5" type="ORF">ACFQKB_16885</name>
</gene>
<dbReference type="InterPro" id="IPR032687">
    <property type="entry name" value="AraC-type_N"/>
</dbReference>
<proteinExistence type="predicted"/>
<dbReference type="PANTHER" id="PTHR47894">
    <property type="entry name" value="HTH-TYPE TRANSCRIPTIONAL REGULATOR GADX"/>
    <property type="match status" value="1"/>
</dbReference>
<dbReference type="InterPro" id="IPR009057">
    <property type="entry name" value="Homeodomain-like_sf"/>
</dbReference>
<dbReference type="InterPro" id="IPR018060">
    <property type="entry name" value="HTH_AraC"/>
</dbReference>
<evidence type="ECO:0000313" key="5">
    <source>
        <dbReference type="EMBL" id="MFC6881447.1"/>
    </source>
</evidence>
<organism evidence="5 6">
    <name type="scientific">Actinomadura yumaensis</name>
    <dbReference type="NCBI Taxonomy" id="111807"/>
    <lineage>
        <taxon>Bacteria</taxon>
        <taxon>Bacillati</taxon>
        <taxon>Actinomycetota</taxon>
        <taxon>Actinomycetes</taxon>
        <taxon>Streptosporangiales</taxon>
        <taxon>Thermomonosporaceae</taxon>
        <taxon>Actinomadura</taxon>
    </lineage>
</organism>
<sequence>MLHSVSPHLTRMLLEAGQRSGVHRSQLSGVPGLAVVGEDHVRIPTATLLRVWEAISGAMAEVGGGARAMELWRPGRLGVWDYLFTAADTLQDALHACGRHFATIADPADTLGVVRDGEGVTVTWHGPYQEHPSFPLIAEFVPAMLLGVAGSGAGRRLAPVRVRLPHRAPPRYDLLAEVYGTRRIEFEAGPPAVTFSEADADAPFPRADPALAAILDEHARITVATARPVLDWLGRFHLALEAAVAAGPPELADVARRLAMGPRTLQRRLNDEGTSWRDELERFRRQRVEHLLRETSMTLEAISARSGYSDPRALRRAVHRWYGCGPAALRTPPRPDRAV</sequence>
<protein>
    <submittedName>
        <fullName evidence="5">Helix-turn-helix domain-containing protein</fullName>
    </submittedName>
</protein>
<name>A0ABW2CI97_9ACTN</name>
<keyword evidence="3" id="KW-0804">Transcription</keyword>
<comment type="caution">
    <text evidence="5">The sequence shown here is derived from an EMBL/GenBank/DDBJ whole genome shotgun (WGS) entry which is preliminary data.</text>
</comment>
<accession>A0ABW2CI97</accession>
<dbReference type="Pfam" id="PF12625">
    <property type="entry name" value="Arabinose_bd"/>
    <property type="match status" value="1"/>
</dbReference>
<dbReference type="PANTHER" id="PTHR47894:SF1">
    <property type="entry name" value="HTH-TYPE TRANSCRIPTIONAL REGULATOR VQSM"/>
    <property type="match status" value="1"/>
</dbReference>
<keyword evidence="6" id="KW-1185">Reference proteome</keyword>
<dbReference type="Gene3D" id="1.10.10.60">
    <property type="entry name" value="Homeodomain-like"/>
    <property type="match status" value="1"/>
</dbReference>
<keyword evidence="2" id="KW-0238">DNA-binding</keyword>
<evidence type="ECO:0000256" key="1">
    <source>
        <dbReference type="ARBA" id="ARBA00023015"/>
    </source>
</evidence>
<reference evidence="6" key="1">
    <citation type="journal article" date="2019" name="Int. J. Syst. Evol. Microbiol.">
        <title>The Global Catalogue of Microorganisms (GCM) 10K type strain sequencing project: providing services to taxonomists for standard genome sequencing and annotation.</title>
        <authorList>
            <consortium name="The Broad Institute Genomics Platform"/>
            <consortium name="The Broad Institute Genome Sequencing Center for Infectious Disease"/>
            <person name="Wu L."/>
            <person name="Ma J."/>
        </authorList>
    </citation>
    <scope>NUCLEOTIDE SEQUENCE [LARGE SCALE GENOMIC DNA]</scope>
    <source>
        <strain evidence="6">JCM 3369</strain>
    </source>
</reference>
<feature type="domain" description="HTH araC/xylS-type" evidence="4">
    <location>
        <begin position="234"/>
        <end position="332"/>
    </location>
</feature>
<dbReference type="Pfam" id="PF12833">
    <property type="entry name" value="HTH_18"/>
    <property type="match status" value="1"/>
</dbReference>
<dbReference type="PROSITE" id="PS01124">
    <property type="entry name" value="HTH_ARAC_FAMILY_2"/>
    <property type="match status" value="1"/>
</dbReference>